<evidence type="ECO:0000256" key="4">
    <source>
        <dbReference type="SAM" id="MobiDB-lite"/>
    </source>
</evidence>
<accession>A0ABD3DKM4</accession>
<dbReference type="Proteomes" id="UP001632038">
    <property type="component" value="Unassembled WGS sequence"/>
</dbReference>
<dbReference type="PANTHER" id="PTHR10980">
    <property type="entry name" value="RHO GDP-DISSOCIATION INHIBITOR"/>
    <property type="match status" value="1"/>
</dbReference>
<keyword evidence="3" id="KW-0963">Cytoplasm</keyword>
<organism evidence="5 6">
    <name type="scientific">Castilleja foliolosa</name>
    <dbReference type="NCBI Taxonomy" id="1961234"/>
    <lineage>
        <taxon>Eukaryota</taxon>
        <taxon>Viridiplantae</taxon>
        <taxon>Streptophyta</taxon>
        <taxon>Embryophyta</taxon>
        <taxon>Tracheophyta</taxon>
        <taxon>Spermatophyta</taxon>
        <taxon>Magnoliopsida</taxon>
        <taxon>eudicotyledons</taxon>
        <taxon>Gunneridae</taxon>
        <taxon>Pentapetalae</taxon>
        <taxon>asterids</taxon>
        <taxon>lamiids</taxon>
        <taxon>Lamiales</taxon>
        <taxon>Orobanchaceae</taxon>
        <taxon>Pedicularideae</taxon>
        <taxon>Castillejinae</taxon>
        <taxon>Castilleja</taxon>
    </lineage>
</organism>
<dbReference type="Pfam" id="PF02115">
    <property type="entry name" value="Rho_GDI"/>
    <property type="match status" value="1"/>
</dbReference>
<dbReference type="EMBL" id="JAVIJP010000016">
    <property type="protein sequence ID" value="KAL3641657.1"/>
    <property type="molecule type" value="Genomic_DNA"/>
</dbReference>
<feature type="compositionally biased region" description="Basic and acidic residues" evidence="4">
    <location>
        <begin position="46"/>
        <end position="56"/>
    </location>
</feature>
<dbReference type="Gene3D" id="2.70.50.30">
    <property type="entry name" value="Coagulation Factor XIII, subunit A, domain 1"/>
    <property type="match status" value="1"/>
</dbReference>
<reference evidence="6" key="1">
    <citation type="journal article" date="2024" name="IScience">
        <title>Strigolactones Initiate the Formation of Haustorium-like Structures in Castilleja.</title>
        <authorList>
            <person name="Buerger M."/>
            <person name="Peterson D."/>
            <person name="Chory J."/>
        </authorList>
    </citation>
    <scope>NUCLEOTIDE SEQUENCE [LARGE SCALE GENOMIC DNA]</scope>
</reference>
<gene>
    <name evidence="5" type="ORF">CASFOL_012472</name>
</gene>
<dbReference type="InterPro" id="IPR000406">
    <property type="entry name" value="Rho_GDI"/>
</dbReference>
<evidence type="ECO:0000256" key="3">
    <source>
        <dbReference type="ARBA" id="ARBA00022490"/>
    </source>
</evidence>
<comment type="caution">
    <text evidence="5">The sequence shown here is derived from an EMBL/GenBank/DDBJ whole genome shotgun (WGS) entry which is preliminary data.</text>
</comment>
<name>A0ABD3DKM4_9LAMI</name>
<feature type="compositionally biased region" description="Basic and acidic residues" evidence="4">
    <location>
        <begin position="17"/>
        <end position="36"/>
    </location>
</feature>
<comment type="similarity">
    <text evidence="2">Belongs to the Rho GDI family.</text>
</comment>
<comment type="subcellular location">
    <subcellularLocation>
        <location evidence="1">Cytoplasm</location>
    </subcellularLocation>
</comment>
<dbReference type="PANTHER" id="PTHR10980:SF61">
    <property type="entry name" value="OS01G0913600 PROTEIN"/>
    <property type="match status" value="1"/>
</dbReference>
<evidence type="ECO:0008006" key="7">
    <source>
        <dbReference type="Google" id="ProtNLM"/>
    </source>
</evidence>
<evidence type="ECO:0000256" key="1">
    <source>
        <dbReference type="ARBA" id="ARBA00004496"/>
    </source>
</evidence>
<evidence type="ECO:0000313" key="6">
    <source>
        <dbReference type="Proteomes" id="UP001632038"/>
    </source>
</evidence>
<dbReference type="InterPro" id="IPR014756">
    <property type="entry name" value="Ig_E-set"/>
</dbReference>
<protein>
    <recommendedName>
        <fullName evidence="7">Rho GDP-dissociation inhibitor 1</fullName>
    </recommendedName>
</protein>
<dbReference type="AlphaFoldDB" id="A0ABD3DKM4"/>
<evidence type="ECO:0000256" key="2">
    <source>
        <dbReference type="ARBA" id="ARBA00009758"/>
    </source>
</evidence>
<feature type="region of interest" description="Disordered" evidence="4">
    <location>
        <begin position="1"/>
        <end position="87"/>
    </location>
</feature>
<dbReference type="SUPFAM" id="SSF81296">
    <property type="entry name" value="E set domains"/>
    <property type="match status" value="1"/>
</dbReference>
<keyword evidence="6" id="KW-1185">Reference proteome</keyword>
<evidence type="ECO:0000313" key="5">
    <source>
        <dbReference type="EMBL" id="KAL3641657.1"/>
    </source>
</evidence>
<proteinExistence type="inferred from homology"/>
<sequence length="242" mass="27196">MSGFVETLATSKVHPLARNEEEKEEAKKTTNNKDGECNNNNSIGEAMKKDEQDGMKAKNASNLGPIICPKAQPNKDVKAGKGTPKRKQRVLERLDTADLRGGRREADVQIEGMWIDCPGRPEIALSHPFISSPKACLFTLKEGTRYRLKFSFHVSNNVVSGLKYEHTLWKAGIRVDRSTVKLGTFSPQEKPHAVELEEETLPSGILFRGLYSARAKVIDDDGKCYMDLHYHFDIQKTWPSRP</sequence>
<dbReference type="GO" id="GO:0005737">
    <property type="term" value="C:cytoplasm"/>
    <property type="evidence" value="ECO:0007669"/>
    <property type="project" value="UniProtKB-SubCell"/>
</dbReference>
<dbReference type="InterPro" id="IPR024792">
    <property type="entry name" value="RhoGDI_dom_sf"/>
</dbReference>